<keyword evidence="2 3" id="KW-0175">Coiled coil</keyword>
<feature type="domain" description="Lebercilin" evidence="5">
    <location>
        <begin position="109"/>
        <end position="293"/>
    </location>
</feature>
<organism evidence="6 7">
    <name type="scientific">Musca domestica</name>
    <name type="common">House fly</name>
    <dbReference type="NCBI Taxonomy" id="7370"/>
    <lineage>
        <taxon>Eukaryota</taxon>
        <taxon>Metazoa</taxon>
        <taxon>Ecdysozoa</taxon>
        <taxon>Arthropoda</taxon>
        <taxon>Hexapoda</taxon>
        <taxon>Insecta</taxon>
        <taxon>Pterygota</taxon>
        <taxon>Neoptera</taxon>
        <taxon>Endopterygota</taxon>
        <taxon>Diptera</taxon>
        <taxon>Brachycera</taxon>
        <taxon>Muscomorpha</taxon>
        <taxon>Muscoidea</taxon>
        <taxon>Muscidae</taxon>
        <taxon>Musca</taxon>
    </lineage>
</organism>
<dbReference type="STRING" id="7370.A0A1I8M498"/>
<feature type="compositionally biased region" description="Low complexity" evidence="4">
    <location>
        <begin position="343"/>
        <end position="355"/>
    </location>
</feature>
<feature type="compositionally biased region" description="Polar residues" evidence="4">
    <location>
        <begin position="371"/>
        <end position="390"/>
    </location>
</feature>
<dbReference type="GeneID" id="101897897"/>
<keyword evidence="6" id="KW-1185">Reference proteome</keyword>
<evidence type="ECO:0000256" key="1">
    <source>
        <dbReference type="ARBA" id="ARBA00010229"/>
    </source>
</evidence>
<evidence type="ECO:0000313" key="7">
    <source>
        <dbReference type="RefSeq" id="XP_005177494.3"/>
    </source>
</evidence>
<dbReference type="OrthoDB" id="2123794at2759"/>
<accession>A0A9J7CKU0</accession>
<reference evidence="7" key="1">
    <citation type="submission" date="2025-08" db="UniProtKB">
        <authorList>
            <consortium name="RefSeq"/>
        </authorList>
    </citation>
    <scope>IDENTIFICATION</scope>
    <source>
        <strain evidence="7">Aabys</strain>
        <tissue evidence="7">Whole body</tissue>
    </source>
</reference>
<dbReference type="PANTHER" id="PTHR16650:SF6">
    <property type="entry name" value="GH21622P"/>
    <property type="match status" value="1"/>
</dbReference>
<dbReference type="PANTHER" id="PTHR16650">
    <property type="entry name" value="C21ORF13-RELATED"/>
    <property type="match status" value="1"/>
</dbReference>
<comment type="similarity">
    <text evidence="1">Belongs to the LCA5 family.</text>
</comment>
<feature type="coiled-coil region" evidence="3">
    <location>
        <begin position="177"/>
        <end position="283"/>
    </location>
</feature>
<dbReference type="RefSeq" id="XP_005177494.3">
    <property type="nucleotide sequence ID" value="XM_005177437.4"/>
</dbReference>
<feature type="compositionally biased region" description="Basic and acidic residues" evidence="4">
    <location>
        <begin position="404"/>
        <end position="430"/>
    </location>
</feature>
<dbReference type="VEuPathDB" id="VectorBase:MDOA001076"/>
<dbReference type="Proteomes" id="UP001652621">
    <property type="component" value="Unplaced"/>
</dbReference>
<dbReference type="Pfam" id="PF15619">
    <property type="entry name" value="Lebercilin"/>
    <property type="match status" value="1"/>
</dbReference>
<feature type="region of interest" description="Disordered" evidence="4">
    <location>
        <begin position="333"/>
        <end position="390"/>
    </location>
</feature>
<evidence type="ECO:0000313" key="6">
    <source>
        <dbReference type="Proteomes" id="UP001652621"/>
    </source>
</evidence>
<protein>
    <submittedName>
        <fullName evidence="7">Lebercilin-like protein</fullName>
    </submittedName>
</protein>
<gene>
    <name evidence="7" type="primary">LOC101897897</name>
</gene>
<evidence type="ECO:0000259" key="5">
    <source>
        <dbReference type="Pfam" id="PF15619"/>
    </source>
</evidence>
<sequence>MFSIFLFPAINVSHCLNKHPCSVALVISLSFVLARTANVNENLAVNLPGIISGNCKAMNPTSTKSCESLYSNSSKGSASNIYRRKLPVAMDGKNGCMRQPALIPATNEVRQRVLSARRLRIKTYQNQLANAQQTIAELAHENRILRTLHKRQDSALSKYESTNAELPQLLHSHAEELRMWQTKYRNLQAVNKDLEQRLKQKESIILSLSDQNKYYIQLNKDKNLEDRQKLTEKLQSLETRLQEKDNDLKMMARKMQLESKQAKQQLLAEQRKTKEVLMKLEKARLELSGFRKLEELQLQDKFNMNIPRRHKVNSHEDQKDDKELEKLIFHGGDGEQIDDFEGSNSQRSQRSTQSNHTVTQRSNRTVKKMSLNGNCDPTSPPSNASKQNHSGKTIAILRRIDQGDGDAGKAQHSEKKTMANHHPMEQKKTETFSTEYEDDYEQDEEEDDDTAEQNSSNEEDSKDSIQDDSNETGHFMNNIDKHLEKDLYEDNGDYFKEQEKVELPNAGKKIRMKEEISSIRKQISDDYKEREAFLDTFCRQATSGALKEDTPKKRNSIAVERNVVGSRKHKLLAALKAIEDNNSQD</sequence>
<dbReference type="eggNOG" id="ENOG502QQG3">
    <property type="taxonomic scope" value="Eukaryota"/>
</dbReference>
<feature type="region of interest" description="Disordered" evidence="4">
    <location>
        <begin position="404"/>
        <end position="478"/>
    </location>
</feature>
<dbReference type="VEuPathDB" id="VectorBase:MDOMA2_013615"/>
<name>A0A9J7CKU0_MUSDO</name>
<evidence type="ECO:0000256" key="4">
    <source>
        <dbReference type="SAM" id="MobiDB-lite"/>
    </source>
</evidence>
<evidence type="ECO:0000256" key="3">
    <source>
        <dbReference type="SAM" id="Coils"/>
    </source>
</evidence>
<feature type="coiled-coil region" evidence="3">
    <location>
        <begin position="114"/>
        <end position="148"/>
    </location>
</feature>
<proteinExistence type="inferred from homology"/>
<evidence type="ECO:0000256" key="2">
    <source>
        <dbReference type="ARBA" id="ARBA00023054"/>
    </source>
</evidence>
<dbReference type="InterPro" id="IPR028933">
    <property type="entry name" value="Lebercilin_dom"/>
</dbReference>
<dbReference type="InterPro" id="IPR026188">
    <property type="entry name" value="Lebercilin-like"/>
</dbReference>
<feature type="compositionally biased region" description="Acidic residues" evidence="4">
    <location>
        <begin position="435"/>
        <end position="470"/>
    </location>
</feature>